<evidence type="ECO:0000313" key="3">
    <source>
        <dbReference type="Proteomes" id="UP000269945"/>
    </source>
</evidence>
<keyword evidence="3" id="KW-1185">Reference proteome</keyword>
<feature type="region of interest" description="Disordered" evidence="1">
    <location>
        <begin position="8"/>
        <end position="51"/>
    </location>
</feature>
<sequence>KKWNFQFVGQDSFEKRTSPQQLNLATSQQAHTQSLSGSWLRAEVSHPPRTP</sequence>
<evidence type="ECO:0000313" key="2">
    <source>
        <dbReference type="EMBL" id="VCW66695.1"/>
    </source>
</evidence>
<comment type="caution">
    <text evidence="2">The sequence shown here is derived from an EMBL/GenBank/DDBJ whole genome shotgun (WGS) entry which is preliminary data.</text>
</comment>
<dbReference type="AlphaFoldDB" id="A0A9X9LFE1"/>
<dbReference type="EMBL" id="CYRY02002025">
    <property type="protein sequence ID" value="VCW66695.1"/>
    <property type="molecule type" value="Genomic_DNA"/>
</dbReference>
<evidence type="ECO:0000256" key="1">
    <source>
        <dbReference type="SAM" id="MobiDB-lite"/>
    </source>
</evidence>
<accession>A0A9X9LFE1</accession>
<reference evidence="2 3" key="1">
    <citation type="submission" date="2018-10" db="EMBL/GenBank/DDBJ databases">
        <authorList>
            <person name="Ekblom R."/>
            <person name="Jareborg N."/>
        </authorList>
    </citation>
    <scope>NUCLEOTIDE SEQUENCE [LARGE SCALE GENOMIC DNA]</scope>
    <source>
        <tissue evidence="2">Muscle</tissue>
    </source>
</reference>
<organism evidence="2 3">
    <name type="scientific">Gulo gulo</name>
    <name type="common">Wolverine</name>
    <name type="synonym">Gluton</name>
    <dbReference type="NCBI Taxonomy" id="48420"/>
    <lineage>
        <taxon>Eukaryota</taxon>
        <taxon>Metazoa</taxon>
        <taxon>Chordata</taxon>
        <taxon>Craniata</taxon>
        <taxon>Vertebrata</taxon>
        <taxon>Euteleostomi</taxon>
        <taxon>Mammalia</taxon>
        <taxon>Eutheria</taxon>
        <taxon>Laurasiatheria</taxon>
        <taxon>Carnivora</taxon>
        <taxon>Caniformia</taxon>
        <taxon>Musteloidea</taxon>
        <taxon>Mustelidae</taxon>
        <taxon>Guloninae</taxon>
        <taxon>Gulo</taxon>
    </lineage>
</organism>
<feature type="compositionally biased region" description="Polar residues" evidence="1">
    <location>
        <begin position="18"/>
        <end position="37"/>
    </location>
</feature>
<protein>
    <submittedName>
        <fullName evidence="2">Uncharacterized protein</fullName>
    </submittedName>
</protein>
<feature type="non-terminal residue" evidence="2">
    <location>
        <position position="51"/>
    </location>
</feature>
<dbReference type="Proteomes" id="UP000269945">
    <property type="component" value="Unassembled WGS sequence"/>
</dbReference>
<proteinExistence type="predicted"/>
<gene>
    <name evidence="2" type="ORF">BN2614_LOCUS5</name>
</gene>
<name>A0A9X9LFE1_GULGU</name>